<dbReference type="AlphaFoldDB" id="A0A0F5HS83"/>
<keyword evidence="2" id="KW-1185">Reference proteome</keyword>
<reference evidence="1" key="1">
    <citation type="submission" date="2015-02" db="EMBL/GenBank/DDBJ databases">
        <title>Genome Assembly of Bacillaceae bacterium MTCC 8252.</title>
        <authorList>
            <person name="Verma A."/>
            <person name="Khatri I."/>
            <person name="Mual P."/>
            <person name="Subramanian S."/>
            <person name="Krishnamurthi S."/>
        </authorList>
    </citation>
    <scope>NUCLEOTIDE SEQUENCE [LARGE SCALE GENOMIC DNA]</scope>
    <source>
        <strain evidence="1">MTCC 8252</strain>
    </source>
</reference>
<dbReference type="Proteomes" id="UP000031563">
    <property type="component" value="Unassembled WGS sequence"/>
</dbReference>
<dbReference type="RefSeq" id="WP_261337317.1">
    <property type="nucleotide sequence ID" value="NZ_JWIQ02000009.1"/>
</dbReference>
<accession>A0A0F5HS83</accession>
<evidence type="ECO:0000313" key="1">
    <source>
        <dbReference type="EMBL" id="KKB41206.1"/>
    </source>
</evidence>
<protein>
    <submittedName>
        <fullName evidence="1">Uncharacterized protein</fullName>
    </submittedName>
</protein>
<name>A0A0F5HS83_BACTR</name>
<comment type="caution">
    <text evidence="1">The sequence shown here is derived from an EMBL/GenBank/DDBJ whole genome shotgun (WGS) entry which is preliminary data.</text>
</comment>
<dbReference type="EMBL" id="JWIR02000024">
    <property type="protein sequence ID" value="KKB41206.1"/>
    <property type="molecule type" value="Genomic_DNA"/>
</dbReference>
<proteinExistence type="predicted"/>
<sequence length="44" mass="4950">MAKSKLSSLVKLAAKYGPIIYPIVKKMMNKRKSSQIAKNLSKQQ</sequence>
<gene>
    <name evidence="1" type="ORF">QY95_00913</name>
</gene>
<evidence type="ECO:0000313" key="2">
    <source>
        <dbReference type="Proteomes" id="UP000031563"/>
    </source>
</evidence>
<accession>A0A0F5I6Q8</accession>
<organism evidence="1 2">
    <name type="scientific">Bacillus thermotolerans</name>
    <name type="common">Quasibacillus thermotolerans</name>
    <dbReference type="NCBI Taxonomy" id="1221996"/>
    <lineage>
        <taxon>Bacteria</taxon>
        <taxon>Bacillati</taxon>
        <taxon>Bacillota</taxon>
        <taxon>Bacilli</taxon>
        <taxon>Bacillales</taxon>
        <taxon>Bacillaceae</taxon>
        <taxon>Bacillus</taxon>
    </lineage>
</organism>